<organism evidence="8 9">
    <name type="scientific">Dendronalium phyllosphericum CENA369</name>
    <dbReference type="NCBI Taxonomy" id="1725256"/>
    <lineage>
        <taxon>Bacteria</taxon>
        <taxon>Bacillati</taxon>
        <taxon>Cyanobacteriota</taxon>
        <taxon>Cyanophyceae</taxon>
        <taxon>Nostocales</taxon>
        <taxon>Nostocaceae</taxon>
        <taxon>Dendronalium</taxon>
        <taxon>Dendronalium phyllosphericum</taxon>
    </lineage>
</organism>
<dbReference type="RefSeq" id="WP_214430802.1">
    <property type="nucleotide sequence ID" value="NZ_CAWPUQ010000295.1"/>
</dbReference>
<dbReference type="Gene3D" id="1.10.510.10">
    <property type="entry name" value="Transferase(Phosphotransferase) domain 1"/>
    <property type="match status" value="1"/>
</dbReference>
<keyword evidence="8" id="KW-0723">Serine/threonine-protein kinase</keyword>
<evidence type="ECO:0000256" key="5">
    <source>
        <dbReference type="PROSITE-ProRule" id="PRU10141"/>
    </source>
</evidence>
<reference evidence="8 9" key="1">
    <citation type="journal article" date="2021" name="Int. J. Syst. Evol. Microbiol.">
        <title>Amazonocrinis nigriterrae gen. nov., sp. nov., Atlanticothrix silvestris gen. nov., sp. nov. and Dendronalium phyllosphericum gen. nov., sp. nov., nostocacean cyanobacteria from Brazilian environments.</title>
        <authorList>
            <person name="Alvarenga D.O."/>
            <person name="Andreote A.P.D."/>
            <person name="Branco L.H.Z."/>
            <person name="Delbaje E."/>
            <person name="Cruz R.B."/>
            <person name="Varani A.M."/>
            <person name="Fiore M.F."/>
        </authorList>
    </citation>
    <scope>NUCLEOTIDE SEQUENCE [LARGE SCALE GENOMIC DNA]</scope>
    <source>
        <strain evidence="8 9">CENA369</strain>
    </source>
</reference>
<keyword evidence="6" id="KW-0812">Transmembrane</keyword>
<keyword evidence="9" id="KW-1185">Reference proteome</keyword>
<dbReference type="CDD" id="cd14014">
    <property type="entry name" value="STKc_PknB_like"/>
    <property type="match status" value="1"/>
</dbReference>
<keyword evidence="4 5" id="KW-0067">ATP-binding</keyword>
<dbReference type="PROSITE" id="PS50011">
    <property type="entry name" value="PROTEIN_KINASE_DOM"/>
    <property type="match status" value="1"/>
</dbReference>
<feature type="transmembrane region" description="Helical" evidence="6">
    <location>
        <begin position="383"/>
        <end position="401"/>
    </location>
</feature>
<dbReference type="EMBL" id="JAECZA010000006">
    <property type="protein sequence ID" value="MBH8571965.1"/>
    <property type="molecule type" value="Genomic_DNA"/>
</dbReference>
<evidence type="ECO:0000313" key="9">
    <source>
        <dbReference type="Proteomes" id="UP000662314"/>
    </source>
</evidence>
<gene>
    <name evidence="8" type="ORF">I8752_02735</name>
</gene>
<feature type="binding site" evidence="5">
    <location>
        <position position="43"/>
    </location>
    <ligand>
        <name>ATP</name>
        <dbReference type="ChEBI" id="CHEBI:30616"/>
    </ligand>
</feature>
<feature type="domain" description="Protein kinase" evidence="7">
    <location>
        <begin position="14"/>
        <end position="275"/>
    </location>
</feature>
<feature type="transmembrane region" description="Helical" evidence="6">
    <location>
        <begin position="315"/>
        <end position="342"/>
    </location>
</feature>
<dbReference type="AlphaFoldDB" id="A0A8J7HXF7"/>
<dbReference type="PANTHER" id="PTHR43289">
    <property type="entry name" value="MITOGEN-ACTIVATED PROTEIN KINASE KINASE KINASE 20-RELATED"/>
    <property type="match status" value="1"/>
</dbReference>
<evidence type="ECO:0000313" key="8">
    <source>
        <dbReference type="EMBL" id="MBH8571965.1"/>
    </source>
</evidence>
<keyword evidence="2 5" id="KW-0547">Nucleotide-binding</keyword>
<dbReference type="GO" id="GO:0004674">
    <property type="term" value="F:protein serine/threonine kinase activity"/>
    <property type="evidence" value="ECO:0007669"/>
    <property type="project" value="UniProtKB-KW"/>
</dbReference>
<sequence length="446" mass="48516">MPWIARQQLQGGKYVIEQVLGQGGFGITYKALHVELNQTVVIKTPNEYLSHDPEYEKYIERFIQEGRILARLSQDPHPHIVGVIDLFQEGATYCLVMDFVEGENLFEAVRRRGALPEAEIVQCIRQIGEALSVVHQAGLVHRDAHPGNIMVRSNGKAVLIDFGIAKEILPKTLSSKGIAGNDGFAPYEQMSRGSREPTVDVYCLAATLYYAVTGQRPTTSLARKLDDTSLKSPKLINPSVSAQLNQAILTGMALEANDRPQSMQAWLAMLEAPKATSPPPVKPVYRKEVVRSETKPNPEAVLGEPATKSPRIIPWGWLVGVLLSYTFLGYLLVALNALHIVWAVVGAWAWVRRAVAGAGAWVVVGAVAVAGAVAWAWAVAGAVAWAVGGTWAVAWTVAGALAEDKLQKSFSKFHTFLILASTSSLGLGLGWLGHRIFILVHNLLKL</sequence>
<keyword evidence="1" id="KW-0808">Transferase</keyword>
<accession>A0A8J7HXF7</accession>
<evidence type="ECO:0000256" key="4">
    <source>
        <dbReference type="ARBA" id="ARBA00022840"/>
    </source>
</evidence>
<keyword evidence="6" id="KW-0472">Membrane</keyword>
<dbReference type="SUPFAM" id="SSF56112">
    <property type="entry name" value="Protein kinase-like (PK-like)"/>
    <property type="match status" value="1"/>
</dbReference>
<feature type="transmembrane region" description="Helical" evidence="6">
    <location>
        <begin position="413"/>
        <end position="433"/>
    </location>
</feature>
<dbReference type="Proteomes" id="UP000662314">
    <property type="component" value="Unassembled WGS sequence"/>
</dbReference>
<dbReference type="PANTHER" id="PTHR43289:SF34">
    <property type="entry name" value="SERINE_THREONINE-PROTEIN KINASE YBDM-RELATED"/>
    <property type="match status" value="1"/>
</dbReference>
<dbReference type="Pfam" id="PF00069">
    <property type="entry name" value="Pkinase"/>
    <property type="match status" value="1"/>
</dbReference>
<comment type="caution">
    <text evidence="8">The sequence shown here is derived from an EMBL/GenBank/DDBJ whole genome shotgun (WGS) entry which is preliminary data.</text>
</comment>
<feature type="transmembrane region" description="Helical" evidence="6">
    <location>
        <begin position="354"/>
        <end position="377"/>
    </location>
</feature>
<dbReference type="GO" id="GO:0005524">
    <property type="term" value="F:ATP binding"/>
    <property type="evidence" value="ECO:0007669"/>
    <property type="project" value="UniProtKB-UniRule"/>
</dbReference>
<dbReference type="Gene3D" id="3.30.200.20">
    <property type="entry name" value="Phosphorylase Kinase, domain 1"/>
    <property type="match status" value="1"/>
</dbReference>
<protein>
    <submittedName>
        <fullName evidence="8">Serine/threonine protein kinase</fullName>
    </submittedName>
</protein>
<evidence type="ECO:0000256" key="2">
    <source>
        <dbReference type="ARBA" id="ARBA00022741"/>
    </source>
</evidence>
<keyword evidence="3 8" id="KW-0418">Kinase</keyword>
<evidence type="ECO:0000256" key="6">
    <source>
        <dbReference type="SAM" id="Phobius"/>
    </source>
</evidence>
<name>A0A8J7HXF7_9NOST</name>
<keyword evidence="6" id="KW-1133">Transmembrane helix</keyword>
<dbReference type="InterPro" id="IPR017441">
    <property type="entry name" value="Protein_kinase_ATP_BS"/>
</dbReference>
<dbReference type="PROSITE" id="PS00107">
    <property type="entry name" value="PROTEIN_KINASE_ATP"/>
    <property type="match status" value="1"/>
</dbReference>
<dbReference type="InterPro" id="IPR000719">
    <property type="entry name" value="Prot_kinase_dom"/>
</dbReference>
<dbReference type="InterPro" id="IPR011009">
    <property type="entry name" value="Kinase-like_dom_sf"/>
</dbReference>
<evidence type="ECO:0000256" key="1">
    <source>
        <dbReference type="ARBA" id="ARBA00022679"/>
    </source>
</evidence>
<evidence type="ECO:0000256" key="3">
    <source>
        <dbReference type="ARBA" id="ARBA00022777"/>
    </source>
</evidence>
<evidence type="ECO:0000259" key="7">
    <source>
        <dbReference type="PROSITE" id="PS50011"/>
    </source>
</evidence>
<proteinExistence type="predicted"/>